<evidence type="ECO:0000313" key="2">
    <source>
        <dbReference type="Proteomes" id="UP000465810"/>
    </source>
</evidence>
<dbReference type="Proteomes" id="UP000465810">
    <property type="component" value="Unassembled WGS sequence"/>
</dbReference>
<dbReference type="EMBL" id="WVTD01000008">
    <property type="protein sequence ID" value="MYL98464.1"/>
    <property type="molecule type" value="Genomic_DNA"/>
</dbReference>
<sequence>MQRDWRTGDSKIDHISVRAVREHPQFARARSILVDGLAGLYFNDRRLRSLIEYQRGVMFMLIVSLDAAREPHDPSGGVTMRLLNDILPKMGIAPGRRIVDAVANLRRDGLLESTPALHDGRVRLMRATPRAILADCEWIRVFHAPLPILCPHVDYTPALVHDRAYQRAFRLAGLKTLAIANQIMSANPPMDYFVQETVGFRVLMVFMQFIRGRADNRTGAGFYSRAAQHAGVSRTHVKNVMVRAAERRYVTLSDRPGDYVEACPVLLEAFDRWVAESLSSIDRVRACSVEA</sequence>
<keyword evidence="2" id="KW-1185">Reference proteome</keyword>
<name>A0A7X4GHR2_9SPHN</name>
<comment type="caution">
    <text evidence="1">The sequence shown here is derived from an EMBL/GenBank/DDBJ whole genome shotgun (WGS) entry which is preliminary data.</text>
</comment>
<organism evidence="1 2">
    <name type="scientific">Novosphingobium silvae</name>
    <dbReference type="NCBI Taxonomy" id="2692619"/>
    <lineage>
        <taxon>Bacteria</taxon>
        <taxon>Pseudomonadati</taxon>
        <taxon>Pseudomonadota</taxon>
        <taxon>Alphaproteobacteria</taxon>
        <taxon>Sphingomonadales</taxon>
        <taxon>Sphingomonadaceae</taxon>
        <taxon>Novosphingobium</taxon>
    </lineage>
</organism>
<dbReference type="RefSeq" id="WP_160986109.1">
    <property type="nucleotide sequence ID" value="NZ_WVTD01000008.1"/>
</dbReference>
<gene>
    <name evidence="1" type="ORF">GR702_11880</name>
</gene>
<reference evidence="1 2" key="1">
    <citation type="submission" date="2019-12" db="EMBL/GenBank/DDBJ databases">
        <authorList>
            <person name="Feng G."/>
            <person name="Zhu H."/>
        </authorList>
    </citation>
    <scope>NUCLEOTIDE SEQUENCE [LARGE SCALE GENOMIC DNA]</scope>
    <source>
        <strain evidence="1 2">FGD1</strain>
    </source>
</reference>
<accession>A0A7X4GHR2</accession>
<dbReference type="AlphaFoldDB" id="A0A7X4GHR2"/>
<protein>
    <submittedName>
        <fullName evidence="1">Uncharacterized protein</fullName>
    </submittedName>
</protein>
<evidence type="ECO:0000313" key="1">
    <source>
        <dbReference type="EMBL" id="MYL98464.1"/>
    </source>
</evidence>
<proteinExistence type="predicted"/>